<dbReference type="Proteomes" id="UP000005573">
    <property type="component" value="Unassembled WGS sequence"/>
</dbReference>
<name>E6LWJ9_9ACTO</name>
<comment type="caution">
    <text evidence="1">The sequence shown here is derived from an EMBL/GenBank/DDBJ whole genome shotgun (WGS) entry which is preliminary data.</text>
</comment>
<gene>
    <name evidence="1" type="ORF">HMPREF0388_0236</name>
</gene>
<reference evidence="1 2" key="1">
    <citation type="submission" date="2010-12" db="EMBL/GenBank/DDBJ databases">
        <authorList>
            <person name="Muzny D."/>
            <person name="Qin X."/>
            <person name="Deng J."/>
            <person name="Jiang H."/>
            <person name="Liu Y."/>
            <person name="Qu J."/>
            <person name="Song X.-Z."/>
            <person name="Zhang L."/>
            <person name="Thornton R."/>
            <person name="Coyle M."/>
            <person name="Francisco L."/>
            <person name="Jackson L."/>
            <person name="Javaid M."/>
            <person name="Korchina V."/>
            <person name="Kovar C."/>
            <person name="Mata R."/>
            <person name="Mathew T."/>
            <person name="Ngo R."/>
            <person name="Nguyen L."/>
            <person name="Nguyen N."/>
            <person name="Okwuonu G."/>
            <person name="Ongeri F."/>
            <person name="Pham C."/>
            <person name="Simmons D."/>
            <person name="Wilczek-Boney K."/>
            <person name="Hale W."/>
            <person name="Jakkamsetti A."/>
            <person name="Pham P."/>
            <person name="Ruth R."/>
            <person name="San Lucas F."/>
            <person name="Warren J."/>
            <person name="Zhang J."/>
            <person name="Zhao Z."/>
            <person name="Zhou C."/>
            <person name="Zhu D."/>
            <person name="Lee S."/>
            <person name="Bess C."/>
            <person name="Blankenburg K."/>
            <person name="Forbes L."/>
            <person name="Fu Q."/>
            <person name="Gubbala S."/>
            <person name="Hirani K."/>
            <person name="Jayaseelan J.C."/>
            <person name="Lara F."/>
            <person name="Munidasa M."/>
            <person name="Palculict T."/>
            <person name="Patil S."/>
            <person name="Pu L.-L."/>
            <person name="Saada N."/>
            <person name="Tang L."/>
            <person name="Weissenberger G."/>
            <person name="Zhu Y."/>
            <person name="Hemphill L."/>
            <person name="Shang Y."/>
            <person name="Youmans B."/>
            <person name="Ayvaz T."/>
            <person name="Ross M."/>
            <person name="Santibanez J."/>
            <person name="Aqrawi P."/>
            <person name="Gross S."/>
            <person name="Joshi V."/>
            <person name="Fowler G."/>
            <person name="Nazareth L."/>
            <person name="Reid J."/>
            <person name="Worley K."/>
            <person name="Petrosino J."/>
            <person name="Highlander S."/>
            <person name="Gibbs R."/>
        </authorList>
    </citation>
    <scope>NUCLEOTIDE SEQUENCE [LARGE SCALE GENOMIC DNA]</scope>
    <source>
        <strain evidence="1 2">ATCC 51333</strain>
    </source>
</reference>
<accession>E6LWJ9</accession>
<protein>
    <submittedName>
        <fullName evidence="1">Toxin-antitoxin system, toxin component, PIN domain protein</fullName>
    </submittedName>
</protein>
<dbReference type="AlphaFoldDB" id="E6LWJ9"/>
<sequence>MPMLTIRDSQVYENVRELANRKGITMTAVVARGSGSPAKLTFGDCFSYAASRALNEPLLFKGTDFSATDVIAA</sequence>
<dbReference type="RefSeq" id="WP_004008696.1">
    <property type="nucleotide sequence ID" value="NZ_GL622340.1"/>
</dbReference>
<evidence type="ECO:0000313" key="2">
    <source>
        <dbReference type="Proteomes" id="UP000005573"/>
    </source>
</evidence>
<evidence type="ECO:0000313" key="1">
    <source>
        <dbReference type="EMBL" id="EFU81084.1"/>
    </source>
</evidence>
<dbReference type="Gene3D" id="3.40.50.1010">
    <property type="entry name" value="5'-nuclease"/>
    <property type="match status" value="1"/>
</dbReference>
<dbReference type="HOGENOM" id="CLU_144760_2_0_11"/>
<dbReference type="CDD" id="cd09871">
    <property type="entry name" value="PIN_MtVapC28-VapC30-like"/>
    <property type="match status" value="1"/>
</dbReference>
<proteinExistence type="predicted"/>
<dbReference type="EMBL" id="AEPY01000001">
    <property type="protein sequence ID" value="EFU81084.1"/>
    <property type="molecule type" value="Genomic_DNA"/>
</dbReference>
<organism evidence="1 2">
    <name type="scientific">Mobiluncus curtisii ATCC 51333</name>
    <dbReference type="NCBI Taxonomy" id="887326"/>
    <lineage>
        <taxon>Bacteria</taxon>
        <taxon>Bacillati</taxon>
        <taxon>Actinomycetota</taxon>
        <taxon>Actinomycetes</taxon>
        <taxon>Actinomycetales</taxon>
        <taxon>Actinomycetaceae</taxon>
        <taxon>Mobiluncus</taxon>
    </lineage>
</organism>